<dbReference type="EMBL" id="JAAQRI010000244">
    <property type="protein sequence ID" value="KAF5623755.1"/>
    <property type="molecule type" value="Genomic_DNA"/>
</dbReference>
<proteinExistence type="inferred from homology"/>
<protein>
    <recommendedName>
        <fullName evidence="5">Peptidase A1 domain-containing protein</fullName>
    </recommendedName>
</protein>
<feature type="active site" evidence="2">
    <location>
        <position position="56"/>
    </location>
</feature>
<dbReference type="OrthoDB" id="771136at2759"/>
<dbReference type="GO" id="GO:0004190">
    <property type="term" value="F:aspartic-type endopeptidase activity"/>
    <property type="evidence" value="ECO:0007669"/>
    <property type="project" value="InterPro"/>
</dbReference>
<dbReference type="SUPFAM" id="SSF50630">
    <property type="entry name" value="Acid proteases"/>
    <property type="match status" value="1"/>
</dbReference>
<evidence type="ECO:0000313" key="7">
    <source>
        <dbReference type="Proteomes" id="UP000530670"/>
    </source>
</evidence>
<evidence type="ECO:0000256" key="2">
    <source>
        <dbReference type="PIRSR" id="PIRSR601461-1"/>
    </source>
</evidence>
<dbReference type="PANTHER" id="PTHR47966">
    <property type="entry name" value="BETA-SITE APP-CLEAVING ENZYME, ISOFORM A-RELATED"/>
    <property type="match status" value="1"/>
</dbReference>
<evidence type="ECO:0000259" key="5">
    <source>
        <dbReference type="PROSITE" id="PS51767"/>
    </source>
</evidence>
<dbReference type="GO" id="GO:0000324">
    <property type="term" value="C:fungal-type vacuole"/>
    <property type="evidence" value="ECO:0007669"/>
    <property type="project" value="TreeGrafter"/>
</dbReference>
<reference evidence="6 7" key="1">
    <citation type="submission" date="2020-05" db="EMBL/GenBank/DDBJ databases">
        <title>Identification and distribution of gene clusters putatively required for synthesis of sphingolipid metabolism inhibitors in phylogenetically diverse species of the filamentous fungus Fusarium.</title>
        <authorList>
            <person name="Kim H.-S."/>
            <person name="Busman M."/>
            <person name="Brown D.W."/>
            <person name="Divon H."/>
            <person name="Uhlig S."/>
            <person name="Proctor R.H."/>
        </authorList>
    </citation>
    <scope>NUCLEOTIDE SEQUENCE [LARGE SCALE GENOMIC DNA]</scope>
    <source>
        <strain evidence="6 7">NRRL 66243</strain>
    </source>
</reference>
<dbReference type="PANTHER" id="PTHR47966:SF68">
    <property type="entry name" value="PEPTIDASE A1 DOMAIN-CONTAINING PROTEIN"/>
    <property type="match status" value="1"/>
</dbReference>
<dbReference type="CDD" id="cd05471">
    <property type="entry name" value="pepsin_like"/>
    <property type="match status" value="1"/>
</dbReference>
<sequence>MMGSIARFASAVLATSTLLGAASAAVLDMPIYVQDGYKMVKVGVGKPEQDFLLLFDTGSASTWMIDSECATECPHARKGRVGYNFTASSTGKYTGESASIDYLGGKVVGPTVEERFEADGFTWQSKFIAANESNWSALAAAGFMGMAFGSIADGGATPVFETLMAEKKMDEPRFGLYYSREDGDDTHGKAGKGVLTLGGSKEKEYIKGDLIEIPINTNLNDYDVWRSVLHSTTASRKGKNCSANKTKVDLDVSVVFDTGASGITVPESKIEEIYESIGMNWTAILKGEHVPLCSEFTKDWSIAFEVGYYGDSKFLNVTGDQLALPGFANRDDACWPPMDSGAEGFALIGPRFLRNFYTVWDYGVFPEEAGFIRPTLSFGYLKDGK</sequence>
<comment type="caution">
    <text evidence="6">The sequence shown here is derived from an EMBL/GenBank/DDBJ whole genome shotgun (WGS) entry which is preliminary data.</text>
</comment>
<dbReference type="PROSITE" id="PS51767">
    <property type="entry name" value="PEPTIDASE_A1"/>
    <property type="match status" value="1"/>
</dbReference>
<organism evidence="6 7">
    <name type="scientific">Fusarium tjaetaba</name>
    <dbReference type="NCBI Taxonomy" id="1567544"/>
    <lineage>
        <taxon>Eukaryota</taxon>
        <taxon>Fungi</taxon>
        <taxon>Dikarya</taxon>
        <taxon>Ascomycota</taxon>
        <taxon>Pezizomycotina</taxon>
        <taxon>Sordariomycetes</taxon>
        <taxon>Hypocreomycetidae</taxon>
        <taxon>Hypocreales</taxon>
        <taxon>Nectriaceae</taxon>
        <taxon>Fusarium</taxon>
        <taxon>Fusarium fujikuroi species complex</taxon>
    </lineage>
</organism>
<dbReference type="RefSeq" id="XP_037202418.1">
    <property type="nucleotide sequence ID" value="XM_037343367.1"/>
</dbReference>
<keyword evidence="7" id="KW-1185">Reference proteome</keyword>
<dbReference type="PRINTS" id="PR00792">
    <property type="entry name" value="PEPSIN"/>
</dbReference>
<evidence type="ECO:0000313" key="6">
    <source>
        <dbReference type="EMBL" id="KAF5623755.1"/>
    </source>
</evidence>
<dbReference type="Proteomes" id="UP000530670">
    <property type="component" value="Unassembled WGS sequence"/>
</dbReference>
<feature type="signal peptide" evidence="4">
    <location>
        <begin position="1"/>
        <end position="24"/>
    </location>
</feature>
<feature type="chain" id="PRO_5034348743" description="Peptidase A1 domain-containing protein" evidence="4">
    <location>
        <begin position="25"/>
        <end position="385"/>
    </location>
</feature>
<feature type="disulfide bond" evidence="3">
    <location>
        <begin position="293"/>
        <end position="334"/>
    </location>
</feature>
<dbReference type="GeneID" id="59295637"/>
<keyword evidence="3" id="KW-1015">Disulfide bond</keyword>
<dbReference type="AlphaFoldDB" id="A0A8H5QVD9"/>
<dbReference type="InterPro" id="IPR021109">
    <property type="entry name" value="Peptidase_aspartic_dom_sf"/>
</dbReference>
<comment type="similarity">
    <text evidence="1">Belongs to the peptidase A1 family.</text>
</comment>
<dbReference type="Pfam" id="PF00026">
    <property type="entry name" value="Asp"/>
    <property type="match status" value="1"/>
</dbReference>
<name>A0A8H5QVD9_9HYPO</name>
<feature type="domain" description="Peptidase A1" evidence="5">
    <location>
        <begin position="38"/>
        <end position="372"/>
    </location>
</feature>
<feature type="active site" evidence="2">
    <location>
        <position position="257"/>
    </location>
</feature>
<evidence type="ECO:0000256" key="3">
    <source>
        <dbReference type="PIRSR" id="PIRSR601461-2"/>
    </source>
</evidence>
<accession>A0A8H5QVD9</accession>
<evidence type="ECO:0000256" key="4">
    <source>
        <dbReference type="SAM" id="SignalP"/>
    </source>
</evidence>
<dbReference type="InterPro" id="IPR033121">
    <property type="entry name" value="PEPTIDASE_A1"/>
</dbReference>
<dbReference type="GO" id="GO:0006508">
    <property type="term" value="P:proteolysis"/>
    <property type="evidence" value="ECO:0007669"/>
    <property type="project" value="InterPro"/>
</dbReference>
<dbReference type="Gene3D" id="2.40.70.10">
    <property type="entry name" value="Acid Proteases"/>
    <property type="match status" value="2"/>
</dbReference>
<keyword evidence="4" id="KW-0732">Signal</keyword>
<dbReference type="InterPro" id="IPR001461">
    <property type="entry name" value="Aspartic_peptidase_A1"/>
</dbReference>
<gene>
    <name evidence="6" type="ORF">FTJAE_10516</name>
</gene>
<dbReference type="InterPro" id="IPR034164">
    <property type="entry name" value="Pepsin-like_dom"/>
</dbReference>
<evidence type="ECO:0000256" key="1">
    <source>
        <dbReference type="ARBA" id="ARBA00007447"/>
    </source>
</evidence>